<comment type="caution">
    <text evidence="4">The sequence shown here is derived from an EMBL/GenBank/DDBJ whole genome shotgun (WGS) entry which is preliminary data.</text>
</comment>
<feature type="signal peptide" evidence="3">
    <location>
        <begin position="1"/>
        <end position="36"/>
    </location>
</feature>
<evidence type="ECO:0000313" key="5">
    <source>
        <dbReference type="Proteomes" id="UP000244893"/>
    </source>
</evidence>
<keyword evidence="1" id="KW-0175">Coiled coil</keyword>
<feature type="region of interest" description="Disordered" evidence="2">
    <location>
        <begin position="253"/>
        <end position="281"/>
    </location>
</feature>
<keyword evidence="5" id="KW-1185">Reference proteome</keyword>
<dbReference type="SUPFAM" id="SSF53955">
    <property type="entry name" value="Lysozyme-like"/>
    <property type="match status" value="1"/>
</dbReference>
<dbReference type="OrthoDB" id="9766277at2"/>
<feature type="coiled-coil region" evidence="1">
    <location>
        <begin position="88"/>
        <end position="122"/>
    </location>
</feature>
<evidence type="ECO:0008006" key="6">
    <source>
        <dbReference type="Google" id="ProtNLM"/>
    </source>
</evidence>
<keyword evidence="3" id="KW-0732">Signal</keyword>
<proteinExistence type="predicted"/>
<name>A0A2V1HTA1_9MICO</name>
<feature type="coiled-coil region" evidence="1">
    <location>
        <begin position="203"/>
        <end position="244"/>
    </location>
</feature>
<evidence type="ECO:0000256" key="3">
    <source>
        <dbReference type="SAM" id="SignalP"/>
    </source>
</evidence>
<dbReference type="RefSeq" id="WP_116756713.1">
    <property type="nucleotide sequence ID" value="NZ_JBHUEX010000001.1"/>
</dbReference>
<accession>A0A2V1HTA1</accession>
<gene>
    <name evidence="4" type="ORF">DDQ50_10680</name>
</gene>
<feature type="compositionally biased region" description="Polar residues" evidence="2">
    <location>
        <begin position="269"/>
        <end position="279"/>
    </location>
</feature>
<sequence length="378" mass="38711">MNSRRTRLRSVATVVVALALVGAAAVTVSVVGPANAADDYPTWEEVEAAKANESAAAAEAARIEGLLDGLQADAAALGDEAVRRSAAAVESQRAADQADASLASLQAEAAAAQDRAAAATKQAGALAASLARGGDPALGLWLSGGDASMLLSKTGYLTKLSESLAALRQRAEDERSGAAALIEQAADAATARDQLAAAATASAAEAESARQAADARVAEAQSRASTLYDQLASLKGTSAQLEQEFREGQALAQSYTPPSTGGPADDLATTPSGSGSLSPADSRAYAAGQVRARGWSEAENQCLVWLWNRESGWRWDAYNTSSGAYGIPQSLPGSKMAASGADWRTSSSTQINWGLGYIAGRYGTPCGAWAHSEDVGWY</sequence>
<dbReference type="InterPro" id="IPR023346">
    <property type="entry name" value="Lysozyme-like_dom_sf"/>
</dbReference>
<evidence type="ECO:0000256" key="1">
    <source>
        <dbReference type="SAM" id="Coils"/>
    </source>
</evidence>
<reference evidence="4 5" key="1">
    <citation type="submission" date="2018-05" db="EMBL/GenBank/DDBJ databases">
        <title>Amnibacterium sp. M8JJ-5, whole genome shotgun sequence.</title>
        <authorList>
            <person name="Tuo L."/>
        </authorList>
    </citation>
    <scope>NUCLEOTIDE SEQUENCE [LARGE SCALE GENOMIC DNA]</scope>
    <source>
        <strain evidence="4 5">M8JJ-5</strain>
    </source>
</reference>
<evidence type="ECO:0000313" key="4">
    <source>
        <dbReference type="EMBL" id="PVZ94200.1"/>
    </source>
</evidence>
<feature type="chain" id="PRO_5016081897" description="Lytic transglycosylase domain-containing protein" evidence="3">
    <location>
        <begin position="37"/>
        <end position="378"/>
    </location>
</feature>
<dbReference type="EMBL" id="QEOP01000002">
    <property type="protein sequence ID" value="PVZ94200.1"/>
    <property type="molecule type" value="Genomic_DNA"/>
</dbReference>
<dbReference type="AlphaFoldDB" id="A0A2V1HTA1"/>
<protein>
    <recommendedName>
        <fullName evidence="6">Lytic transglycosylase domain-containing protein</fullName>
    </recommendedName>
</protein>
<evidence type="ECO:0000256" key="2">
    <source>
        <dbReference type="SAM" id="MobiDB-lite"/>
    </source>
</evidence>
<dbReference type="Proteomes" id="UP000244893">
    <property type="component" value="Unassembled WGS sequence"/>
</dbReference>
<organism evidence="4 5">
    <name type="scientific">Amnibacterium flavum</name>
    <dbReference type="NCBI Taxonomy" id="2173173"/>
    <lineage>
        <taxon>Bacteria</taxon>
        <taxon>Bacillati</taxon>
        <taxon>Actinomycetota</taxon>
        <taxon>Actinomycetes</taxon>
        <taxon>Micrococcales</taxon>
        <taxon>Microbacteriaceae</taxon>
        <taxon>Amnibacterium</taxon>
    </lineage>
</organism>